<dbReference type="InterPro" id="IPR017880">
    <property type="entry name" value="KilA_N"/>
</dbReference>
<dbReference type="SMART" id="SM01252">
    <property type="entry name" value="KilA-N"/>
    <property type="match status" value="1"/>
</dbReference>
<name>A0A743PFY9_SALER</name>
<reference evidence="2" key="2">
    <citation type="submission" date="2020-02" db="EMBL/GenBank/DDBJ databases">
        <authorList>
            <consortium name="NCBI Pathogen Detection Project"/>
        </authorList>
    </citation>
    <scope>NUCLEOTIDE SEQUENCE</scope>
    <source>
        <strain evidence="2">MA.CK_00/00001968</strain>
    </source>
</reference>
<dbReference type="PROSITE" id="PS51301">
    <property type="entry name" value="KILA_N"/>
    <property type="match status" value="1"/>
</dbReference>
<feature type="domain" description="KilA-N" evidence="1">
    <location>
        <begin position="1"/>
        <end position="108"/>
    </location>
</feature>
<comment type="caution">
    <text evidence="2">The sequence shown here is derived from an EMBL/GenBank/DDBJ whole genome shotgun (WGS) entry which is preliminary data.</text>
</comment>
<evidence type="ECO:0000313" key="2">
    <source>
        <dbReference type="EMBL" id="HAF2131324.1"/>
    </source>
</evidence>
<protein>
    <submittedName>
        <fullName evidence="2">KilA-N domain-containing protein</fullName>
    </submittedName>
</protein>
<organism evidence="2">
    <name type="scientific">Salmonella enterica</name>
    <name type="common">Salmonella choleraesuis</name>
    <dbReference type="NCBI Taxonomy" id="28901"/>
    <lineage>
        <taxon>Bacteria</taxon>
        <taxon>Pseudomonadati</taxon>
        <taxon>Pseudomonadota</taxon>
        <taxon>Gammaproteobacteria</taxon>
        <taxon>Enterobacterales</taxon>
        <taxon>Enterobacteriaceae</taxon>
        <taxon>Salmonella</taxon>
    </lineage>
</organism>
<accession>A0A743PFY9</accession>
<reference evidence="2" key="1">
    <citation type="journal article" date="2018" name="Genome Biol.">
        <title>SKESA: strategic k-mer extension for scrupulous assemblies.</title>
        <authorList>
            <person name="Souvorov A."/>
            <person name="Agarwala R."/>
            <person name="Lipman D.J."/>
        </authorList>
    </citation>
    <scope>NUCLEOTIDE SEQUENCE</scope>
    <source>
        <strain evidence="2">MA.CK_00/00001968</strain>
    </source>
</reference>
<dbReference type="AlphaFoldDB" id="A0A743PFY9"/>
<proteinExistence type="predicted"/>
<evidence type="ECO:0000259" key="1">
    <source>
        <dbReference type="PROSITE" id="PS51301"/>
    </source>
</evidence>
<dbReference type="Pfam" id="PF04383">
    <property type="entry name" value="KilA-N"/>
    <property type="match status" value="1"/>
</dbReference>
<sequence>MNSLMVIEGIVVTCDSLGRFRLNDLHRAAGGEQRHRPRHWIENKHTSELIEQILMDRGIDKSGQHQLVSVIHGGNNQGTYVCKELVYDYAMWISPKFYIRVLKALPLVNSLHKWGA</sequence>
<dbReference type="InterPro" id="IPR018004">
    <property type="entry name" value="KilA/APSES_HTH"/>
</dbReference>
<dbReference type="EMBL" id="DAAUQX010000128">
    <property type="protein sequence ID" value="HAF2131324.1"/>
    <property type="molecule type" value="Genomic_DNA"/>
</dbReference>
<gene>
    <name evidence="2" type="ORF">G9F27_005692</name>
</gene>